<gene>
    <name evidence="1" type="ORF">B1B_04165</name>
</gene>
<feature type="non-terminal residue" evidence="1">
    <location>
        <position position="1"/>
    </location>
</feature>
<sequence>FLAVCHPLAEHRTRGAFYHGLRLMIIDGQKLLLPDTVANRKPFGKQTTRRFGRVVAAGYPQVHLIRLLEAGTHLTVELLVKPFKKHEYPLAGALLK</sequence>
<proteinExistence type="predicted"/>
<feature type="non-terminal residue" evidence="1">
    <location>
        <position position="96"/>
    </location>
</feature>
<accession>T1BG17</accession>
<reference evidence="1" key="1">
    <citation type="submission" date="2013-08" db="EMBL/GenBank/DDBJ databases">
        <authorList>
            <person name="Mendez C."/>
            <person name="Richter M."/>
            <person name="Ferrer M."/>
            <person name="Sanchez J."/>
        </authorList>
    </citation>
    <scope>NUCLEOTIDE SEQUENCE</scope>
</reference>
<dbReference type="EMBL" id="AUZY01002619">
    <property type="protein sequence ID" value="EQD71956.1"/>
    <property type="molecule type" value="Genomic_DNA"/>
</dbReference>
<reference evidence="1" key="2">
    <citation type="journal article" date="2014" name="ISME J.">
        <title>Microbial stratification in low pH oxic and suboxic macroscopic growths along an acid mine drainage.</title>
        <authorList>
            <person name="Mendez-Garcia C."/>
            <person name="Mesa V."/>
            <person name="Sprenger R.R."/>
            <person name="Richter M."/>
            <person name="Diez M.S."/>
            <person name="Solano J."/>
            <person name="Bargiela R."/>
            <person name="Golyshina O.V."/>
            <person name="Manteca A."/>
            <person name="Ramos J.L."/>
            <person name="Gallego J.R."/>
            <person name="Llorente I."/>
            <person name="Martins Dos Santos V.A."/>
            <person name="Jensen O.N."/>
            <person name="Pelaez A.I."/>
            <person name="Sanchez J."/>
            <person name="Ferrer M."/>
        </authorList>
    </citation>
    <scope>NUCLEOTIDE SEQUENCE</scope>
</reference>
<evidence type="ECO:0000313" key="1">
    <source>
        <dbReference type="EMBL" id="EQD71956.1"/>
    </source>
</evidence>
<dbReference type="AlphaFoldDB" id="T1BG17"/>
<name>T1BG17_9ZZZZ</name>
<comment type="caution">
    <text evidence="1">The sequence shown here is derived from an EMBL/GenBank/DDBJ whole genome shotgun (WGS) entry which is preliminary data.</text>
</comment>
<protein>
    <submittedName>
        <fullName evidence="1">Transposase IS4 family protein</fullName>
    </submittedName>
</protein>
<organism evidence="1">
    <name type="scientific">mine drainage metagenome</name>
    <dbReference type="NCBI Taxonomy" id="410659"/>
    <lineage>
        <taxon>unclassified sequences</taxon>
        <taxon>metagenomes</taxon>
        <taxon>ecological metagenomes</taxon>
    </lineage>
</organism>